<dbReference type="InterPro" id="IPR042195">
    <property type="entry name" value="ArgJ_beta_C"/>
</dbReference>
<dbReference type="HAMAP" id="MF_01106">
    <property type="entry name" value="ArgJ"/>
    <property type="match status" value="1"/>
</dbReference>
<evidence type="ECO:0000256" key="6">
    <source>
        <dbReference type="ARBA" id="ARBA00022813"/>
    </source>
</evidence>
<dbReference type="CDD" id="cd02152">
    <property type="entry name" value="OAT"/>
    <property type="match status" value="1"/>
</dbReference>
<dbReference type="InterPro" id="IPR016117">
    <property type="entry name" value="ArgJ-like_dom_sf"/>
</dbReference>
<keyword evidence="5 8" id="KW-0808">Transferase</keyword>
<feature type="site" description="Cleavage; by autolysis" evidence="8">
    <location>
        <begin position="178"/>
        <end position="179"/>
    </location>
</feature>
<dbReference type="FunFam" id="3.60.70.12:FF:000001">
    <property type="entry name" value="Arginine biosynthesis bifunctional protein ArgJ, chloroplastic"/>
    <property type="match status" value="1"/>
</dbReference>
<evidence type="ECO:0000256" key="5">
    <source>
        <dbReference type="ARBA" id="ARBA00022679"/>
    </source>
</evidence>
<feature type="site" description="Involved in the stabilization of negative charge on the oxyanion by the formation of the oxyanion hole" evidence="8">
    <location>
        <position position="106"/>
    </location>
</feature>
<dbReference type="NCBIfam" id="TIGR00120">
    <property type="entry name" value="ArgJ"/>
    <property type="match status" value="1"/>
</dbReference>
<keyword evidence="3 8" id="KW-0055">Arginine biosynthesis</keyword>
<dbReference type="SUPFAM" id="SSF56266">
    <property type="entry name" value="DmpA/ArgJ-like"/>
    <property type="match status" value="1"/>
</dbReference>
<dbReference type="Gene3D" id="3.60.70.12">
    <property type="entry name" value="L-amino peptidase D-ALA esterase/amidase"/>
    <property type="match status" value="1"/>
</dbReference>
<comment type="subcellular location">
    <subcellularLocation>
        <location evidence="8">Cytoplasm</location>
    </subcellularLocation>
</comment>
<dbReference type="Gene3D" id="3.10.20.340">
    <property type="entry name" value="ArgJ beta chain, C-terminal domain"/>
    <property type="match status" value="1"/>
</dbReference>
<keyword evidence="4 8" id="KW-0028">Amino-acid biosynthesis</keyword>
<comment type="catalytic activity">
    <reaction evidence="8">
        <text>N(2)-acetyl-L-ornithine + L-glutamate = N-acetyl-L-glutamate + L-ornithine</text>
        <dbReference type="Rhea" id="RHEA:15349"/>
        <dbReference type="ChEBI" id="CHEBI:29985"/>
        <dbReference type="ChEBI" id="CHEBI:44337"/>
        <dbReference type="ChEBI" id="CHEBI:46911"/>
        <dbReference type="ChEBI" id="CHEBI:57805"/>
        <dbReference type="EC" id="2.3.1.35"/>
    </reaction>
</comment>
<evidence type="ECO:0000256" key="4">
    <source>
        <dbReference type="ARBA" id="ARBA00022605"/>
    </source>
</evidence>
<evidence type="ECO:0000313" key="10">
    <source>
        <dbReference type="Proteomes" id="UP000032233"/>
    </source>
</evidence>
<keyword evidence="7 8" id="KW-0012">Acyltransferase</keyword>
<keyword evidence="6 8" id="KW-0068">Autocatalytic cleavage</keyword>
<reference evidence="9 10" key="1">
    <citation type="submission" date="2013-11" db="EMBL/GenBank/DDBJ databases">
        <title>Metagenomic analysis of a methanogenic consortium involved in long chain n-alkane degradation.</title>
        <authorList>
            <person name="Davidova I.A."/>
            <person name="Callaghan A.V."/>
            <person name="Wawrik B."/>
            <person name="Pruitt S."/>
            <person name="Marks C."/>
            <person name="Duncan K.E."/>
            <person name="Suflita J.M."/>
        </authorList>
    </citation>
    <scope>NUCLEOTIDE SEQUENCE [LARGE SCALE GENOMIC DNA]</scope>
    <source>
        <strain evidence="9 10">SPR</strain>
    </source>
</reference>
<dbReference type="PANTHER" id="PTHR23100">
    <property type="entry name" value="ARGININE BIOSYNTHESIS BIFUNCTIONAL PROTEIN ARGJ"/>
    <property type="match status" value="1"/>
</dbReference>
<feature type="chain" id="PRO_5023430970" description="Arginine biosynthesis bifunctional protein ArgJ beta chain" evidence="8">
    <location>
        <begin position="179"/>
        <end position="397"/>
    </location>
</feature>
<sequence>MAVPGFSGSGVFAGIRKDGREDLALITAEKPVPVAGVFTQNPLTAAPVQVAKKHILSGRARAIIANSGCANAATGQAGVEAAQSCCQKTAQALGCLEQEVLPCSTGVIGQLLDAEKIGQALPQAIESLSSQGLSRAAGAIMTTDAFPKTARREITIGGRPVVVAGLAKGAGMIRPDMATMLAFILTDAKVEAPTLEAALRKAVGWGFNRISVDGDTSTNDTCLIMAGGRAENPVFTEDDPEFDTFACAVIEVCQDLAAMMVADGEGSGHLIRIRATGAPDQEFARQICYAIGHSLLCKTAFAGCDPNWGRFVSTAALQSQRLGRPFYTDKIHLAIGNEILLEKGVWTGPKAEEKVARVMKQDRYELHLDLGLGEESFWILTSDLDHKYIEINADYRS</sequence>
<evidence type="ECO:0000256" key="3">
    <source>
        <dbReference type="ARBA" id="ARBA00022571"/>
    </source>
</evidence>
<dbReference type="STRING" id="1429043.X474_09145"/>
<feature type="binding site" evidence="8">
    <location>
        <position position="392"/>
    </location>
    <ligand>
        <name>substrate</name>
    </ligand>
</feature>
<keyword evidence="8" id="KW-0963">Cytoplasm</keyword>
<keyword evidence="10" id="KW-1185">Reference proteome</keyword>
<accession>A0A0D2HUR8</accession>
<evidence type="ECO:0000256" key="2">
    <source>
        <dbReference type="ARBA" id="ARBA00011475"/>
    </source>
</evidence>
<dbReference type="NCBIfam" id="NF003802">
    <property type="entry name" value="PRK05388.1"/>
    <property type="match status" value="1"/>
</dbReference>
<dbReference type="AlphaFoldDB" id="A0A0D2HUR8"/>
<dbReference type="EMBL" id="AZAC01000011">
    <property type="protein sequence ID" value="KIX14173.1"/>
    <property type="molecule type" value="Genomic_DNA"/>
</dbReference>
<organism evidence="9 10">
    <name type="scientific">Dethiosulfatarculus sandiegensis</name>
    <dbReference type="NCBI Taxonomy" id="1429043"/>
    <lineage>
        <taxon>Bacteria</taxon>
        <taxon>Pseudomonadati</taxon>
        <taxon>Thermodesulfobacteriota</taxon>
        <taxon>Desulfarculia</taxon>
        <taxon>Desulfarculales</taxon>
        <taxon>Desulfarculaceae</taxon>
        <taxon>Dethiosulfatarculus</taxon>
    </lineage>
</organism>
<comment type="catalytic activity">
    <reaction evidence="8">
        <text>L-glutamate + acetyl-CoA = N-acetyl-L-glutamate + CoA + H(+)</text>
        <dbReference type="Rhea" id="RHEA:24292"/>
        <dbReference type="ChEBI" id="CHEBI:15378"/>
        <dbReference type="ChEBI" id="CHEBI:29985"/>
        <dbReference type="ChEBI" id="CHEBI:44337"/>
        <dbReference type="ChEBI" id="CHEBI:57287"/>
        <dbReference type="ChEBI" id="CHEBI:57288"/>
        <dbReference type="EC" id="2.3.1.1"/>
    </reaction>
</comment>
<feature type="site" description="Involved in the stabilization of negative charge on the oxyanion by the formation of the oxyanion hole" evidence="8">
    <location>
        <position position="105"/>
    </location>
</feature>
<dbReference type="Proteomes" id="UP000032233">
    <property type="component" value="Unassembled WGS sequence"/>
</dbReference>
<dbReference type="UniPathway" id="UPA00068">
    <property type="reaction ID" value="UER00106"/>
</dbReference>
<feature type="binding site" evidence="8">
    <location>
        <position position="265"/>
    </location>
    <ligand>
        <name>substrate</name>
    </ligand>
</feature>
<comment type="similarity">
    <text evidence="1 8">Belongs to the ArgJ family.</text>
</comment>
<feature type="binding site" evidence="8">
    <location>
        <position position="168"/>
    </location>
    <ligand>
        <name>substrate</name>
    </ligand>
</feature>
<feature type="binding site" evidence="8">
    <location>
        <position position="179"/>
    </location>
    <ligand>
        <name>substrate</name>
    </ligand>
</feature>
<dbReference type="GO" id="GO:0006526">
    <property type="term" value="P:L-arginine biosynthetic process"/>
    <property type="evidence" value="ECO:0007669"/>
    <property type="project" value="UniProtKB-UniRule"/>
</dbReference>
<comment type="pathway">
    <text evidence="8">Amino-acid biosynthesis; L-arginine biosynthesis; N(2)-acetyl-L-ornithine from L-glutamate: step 1/4.</text>
</comment>
<comment type="caution">
    <text evidence="9">The sequence shown here is derived from an EMBL/GenBank/DDBJ whole genome shotgun (WGS) entry which is preliminary data.</text>
</comment>
<comment type="function">
    <text evidence="8">Catalyzes two activities which are involved in the cyclic version of arginine biosynthesis: the synthesis of N-acetylglutamate from glutamate and acetyl-CoA as the acetyl donor, and of ornithine by transacetylation between N(2)-acetylornithine and glutamate.</text>
</comment>
<feature type="active site" description="Nucleophile" evidence="8">
    <location>
        <position position="179"/>
    </location>
</feature>
<dbReference type="GO" id="GO:0004042">
    <property type="term" value="F:L-glutamate N-acetyltransferase activity"/>
    <property type="evidence" value="ECO:0007669"/>
    <property type="project" value="UniProtKB-UniRule"/>
</dbReference>
<dbReference type="PATRIC" id="fig|1429043.3.peg.1935"/>
<protein>
    <recommendedName>
        <fullName evidence="8">Arginine biosynthesis bifunctional protein ArgJ</fullName>
    </recommendedName>
    <domain>
        <recommendedName>
            <fullName evidence="8">Glutamate N-acetyltransferase</fullName>
            <ecNumber evidence="8">2.3.1.35</ecNumber>
        </recommendedName>
        <alternativeName>
            <fullName evidence="8">Ornithine acetyltransferase</fullName>
            <shortName evidence="8">OATase</shortName>
        </alternativeName>
        <alternativeName>
            <fullName evidence="8">Ornithine transacetylase</fullName>
        </alternativeName>
    </domain>
    <domain>
        <recommendedName>
            <fullName evidence="8">Amino-acid acetyltransferase</fullName>
            <ecNumber evidence="8">2.3.1.1</ecNumber>
        </recommendedName>
        <alternativeName>
            <fullName evidence="8">N-acetylglutamate synthase</fullName>
            <shortName evidence="8">AGSase</shortName>
        </alternativeName>
    </domain>
    <component>
        <recommendedName>
            <fullName evidence="8">Arginine biosynthesis bifunctional protein ArgJ alpha chain</fullName>
        </recommendedName>
    </component>
    <component>
        <recommendedName>
            <fullName evidence="8">Arginine biosynthesis bifunctional protein ArgJ beta chain</fullName>
        </recommendedName>
    </component>
</protein>
<evidence type="ECO:0000313" key="9">
    <source>
        <dbReference type="EMBL" id="KIX14173.1"/>
    </source>
</evidence>
<feature type="binding site" evidence="8">
    <location>
        <position position="142"/>
    </location>
    <ligand>
        <name>substrate</name>
    </ligand>
</feature>
<dbReference type="GO" id="GO:0005737">
    <property type="term" value="C:cytoplasm"/>
    <property type="evidence" value="ECO:0007669"/>
    <property type="project" value="UniProtKB-SubCell"/>
</dbReference>
<dbReference type="GO" id="GO:0004358">
    <property type="term" value="F:L-glutamate N-acetyltransferase activity, acting on acetyl-L-ornithine as donor"/>
    <property type="evidence" value="ECO:0007669"/>
    <property type="project" value="UniProtKB-UniRule"/>
</dbReference>
<evidence type="ECO:0000256" key="7">
    <source>
        <dbReference type="ARBA" id="ARBA00023315"/>
    </source>
</evidence>
<gene>
    <name evidence="8" type="primary">argJ</name>
    <name evidence="9" type="ORF">X474_09145</name>
</gene>
<dbReference type="EC" id="2.3.1.35" evidence="8"/>
<evidence type="ECO:0000256" key="1">
    <source>
        <dbReference type="ARBA" id="ARBA00006774"/>
    </source>
</evidence>
<dbReference type="InterPro" id="IPR002813">
    <property type="entry name" value="Arg_biosynth_ArgJ"/>
</dbReference>
<keyword evidence="8" id="KW-0511">Multifunctional enzyme</keyword>
<comment type="subunit">
    <text evidence="2 8">Heterotetramer of two alpha and two beta chains.</text>
</comment>
<dbReference type="InParanoid" id="A0A0D2HUR8"/>
<dbReference type="GO" id="GO:0006592">
    <property type="term" value="P:ornithine biosynthetic process"/>
    <property type="evidence" value="ECO:0007669"/>
    <property type="project" value="TreeGrafter"/>
</dbReference>
<feature type="binding site" evidence="8">
    <location>
        <position position="397"/>
    </location>
    <ligand>
        <name>substrate</name>
    </ligand>
</feature>
<dbReference type="EC" id="2.3.1.1" evidence="8"/>
<name>A0A0D2HUR8_9BACT</name>
<dbReference type="PANTHER" id="PTHR23100:SF0">
    <property type="entry name" value="ARGININE BIOSYNTHESIS BIFUNCTIONAL PROTEIN ARGJ, MITOCHONDRIAL"/>
    <property type="match status" value="1"/>
</dbReference>
<proteinExistence type="inferred from homology"/>
<comment type="pathway">
    <text evidence="8">Amino-acid biosynthesis; L-arginine biosynthesis; L-ornithine and N-acetyl-L-glutamate from L-glutamate and N(2)-acetyl-L-ornithine (cyclic): step 1/1.</text>
</comment>
<dbReference type="Pfam" id="PF01960">
    <property type="entry name" value="ArgJ"/>
    <property type="match status" value="1"/>
</dbReference>
<evidence type="ECO:0000256" key="8">
    <source>
        <dbReference type="HAMAP-Rule" id="MF_01106"/>
    </source>
</evidence>
<feature type="chain" id="PRO_5023430971" description="Arginine biosynthesis bifunctional protein ArgJ alpha chain" evidence="8">
    <location>
        <begin position="1"/>
        <end position="178"/>
    </location>
</feature>